<dbReference type="EMBL" id="AP021888">
    <property type="protein sequence ID" value="BBP44403.1"/>
    <property type="molecule type" value="Genomic_DNA"/>
</dbReference>
<dbReference type="AlphaFoldDB" id="A0A6F8PQK1"/>
<sequence length="102" mass="11486">MNLLTVFRQRFLSSLSLLGLLAILLFGQTAALIHSEIHPFHHHSEQCNVFVGVEHQATDLTPFFSLASQTPVYGKQALQLLAWRAAFPLLVHLARAPPKFWI</sequence>
<accession>A0A6F8PQK1</accession>
<gene>
    <name evidence="1" type="ORF">THMIRHAT_21490</name>
</gene>
<evidence type="ECO:0000313" key="2">
    <source>
        <dbReference type="Proteomes" id="UP000501466"/>
    </source>
</evidence>
<organism evidence="1 2">
    <name type="scientific">Thiosulfativibrio zosterae</name>
    <dbReference type="NCBI Taxonomy" id="2675053"/>
    <lineage>
        <taxon>Bacteria</taxon>
        <taxon>Pseudomonadati</taxon>
        <taxon>Pseudomonadota</taxon>
        <taxon>Gammaproteobacteria</taxon>
        <taxon>Thiotrichales</taxon>
        <taxon>Piscirickettsiaceae</taxon>
        <taxon>Thiosulfativibrio</taxon>
    </lineage>
</organism>
<evidence type="ECO:0008006" key="3">
    <source>
        <dbReference type="Google" id="ProtNLM"/>
    </source>
</evidence>
<dbReference type="Proteomes" id="UP000501466">
    <property type="component" value="Chromosome"/>
</dbReference>
<name>A0A6F8PQK1_9GAMM</name>
<evidence type="ECO:0000313" key="1">
    <source>
        <dbReference type="EMBL" id="BBP44403.1"/>
    </source>
</evidence>
<dbReference type="KEGG" id="tzo:THMIRHAT_21490"/>
<dbReference type="RefSeq" id="WP_173292123.1">
    <property type="nucleotide sequence ID" value="NZ_AP021888.1"/>
</dbReference>
<proteinExistence type="predicted"/>
<reference evidence="2" key="1">
    <citation type="submission" date="2019-11" db="EMBL/GenBank/DDBJ databases">
        <title>Isolation and characterization of two novel species in the genus Thiomicrorhabdus.</title>
        <authorList>
            <person name="Mochizuki J."/>
            <person name="Kojima H."/>
            <person name="Fukui M."/>
        </authorList>
    </citation>
    <scope>NUCLEOTIDE SEQUENCE [LARGE SCALE GENOMIC DNA]</scope>
    <source>
        <strain evidence="2">AkT22</strain>
    </source>
</reference>
<keyword evidence="2" id="KW-1185">Reference proteome</keyword>
<protein>
    <recommendedName>
        <fullName evidence="3">DUF2607 family protein</fullName>
    </recommendedName>
</protein>